<evidence type="ECO:0000256" key="6">
    <source>
        <dbReference type="ARBA" id="ARBA00023136"/>
    </source>
</evidence>
<dbReference type="PROSITE" id="PS00211">
    <property type="entry name" value="ABC_TRANSPORTER_1"/>
    <property type="match status" value="1"/>
</dbReference>
<gene>
    <name evidence="8" type="ORF">LOC71_18075</name>
</gene>
<dbReference type="CDD" id="cd03259">
    <property type="entry name" value="ABC_Carb_Solutes_like"/>
    <property type="match status" value="1"/>
</dbReference>
<evidence type="ECO:0000256" key="5">
    <source>
        <dbReference type="ARBA" id="ARBA00022967"/>
    </source>
</evidence>
<accession>A0ABS8NKV3</accession>
<evidence type="ECO:0000313" key="8">
    <source>
        <dbReference type="EMBL" id="MCC9644193.1"/>
    </source>
</evidence>
<dbReference type="SMART" id="SM00382">
    <property type="entry name" value="AAA"/>
    <property type="match status" value="1"/>
</dbReference>
<keyword evidence="5" id="KW-1278">Translocase</keyword>
<dbReference type="PROSITE" id="PS50893">
    <property type="entry name" value="ABC_TRANSPORTER_2"/>
    <property type="match status" value="1"/>
</dbReference>
<dbReference type="Pfam" id="PF00005">
    <property type="entry name" value="ABC_tran"/>
    <property type="match status" value="1"/>
</dbReference>
<evidence type="ECO:0000256" key="1">
    <source>
        <dbReference type="ARBA" id="ARBA00022448"/>
    </source>
</evidence>
<dbReference type="PANTHER" id="PTHR43875">
    <property type="entry name" value="MALTODEXTRIN IMPORT ATP-BINDING PROTEIN MSMX"/>
    <property type="match status" value="1"/>
</dbReference>
<evidence type="ECO:0000259" key="7">
    <source>
        <dbReference type="PROSITE" id="PS50893"/>
    </source>
</evidence>
<name>A0ABS8NKV3_9BACT</name>
<dbReference type="RefSeq" id="WP_230275339.1">
    <property type="nucleotide sequence ID" value="NZ_JAJKFW010000025.1"/>
</dbReference>
<comment type="caution">
    <text evidence="8">The sequence shown here is derived from an EMBL/GenBank/DDBJ whole genome shotgun (WGS) entry which is preliminary data.</text>
</comment>
<keyword evidence="4 8" id="KW-0067">ATP-binding</keyword>
<dbReference type="InterPro" id="IPR003593">
    <property type="entry name" value="AAA+_ATPase"/>
</dbReference>
<dbReference type="SUPFAM" id="SSF52540">
    <property type="entry name" value="P-loop containing nucleoside triphosphate hydrolases"/>
    <property type="match status" value="1"/>
</dbReference>
<keyword evidence="2" id="KW-1003">Cell membrane</keyword>
<evidence type="ECO:0000256" key="2">
    <source>
        <dbReference type="ARBA" id="ARBA00022475"/>
    </source>
</evidence>
<dbReference type="EMBL" id="JAJKFW010000025">
    <property type="protein sequence ID" value="MCC9644193.1"/>
    <property type="molecule type" value="Genomic_DNA"/>
</dbReference>
<dbReference type="PANTHER" id="PTHR43875:SF15">
    <property type="entry name" value="TREHALOSE IMPORT ATP-BINDING PROTEIN SUGC"/>
    <property type="match status" value="1"/>
</dbReference>
<dbReference type="GO" id="GO:0005524">
    <property type="term" value="F:ATP binding"/>
    <property type="evidence" value="ECO:0007669"/>
    <property type="project" value="UniProtKB-KW"/>
</dbReference>
<evidence type="ECO:0000256" key="4">
    <source>
        <dbReference type="ARBA" id="ARBA00022840"/>
    </source>
</evidence>
<dbReference type="InterPro" id="IPR015853">
    <property type="entry name" value="ABC_transpr_FbpC"/>
</dbReference>
<dbReference type="InterPro" id="IPR047641">
    <property type="entry name" value="ABC_transpr_MalK/UgpC-like"/>
</dbReference>
<reference evidence="8" key="1">
    <citation type="submission" date="2021-11" db="EMBL/GenBank/DDBJ databases">
        <title>Genome sequence.</title>
        <authorList>
            <person name="Sun Q."/>
        </authorList>
    </citation>
    <scope>NUCLEOTIDE SEQUENCE</scope>
    <source>
        <strain evidence="8">JC740</strain>
    </source>
</reference>
<proteinExistence type="predicted"/>
<protein>
    <submittedName>
        <fullName evidence="8">ABC transporter ATP-binding protein</fullName>
    </submittedName>
</protein>
<keyword evidence="3" id="KW-0547">Nucleotide-binding</keyword>
<keyword evidence="1" id="KW-0813">Transport</keyword>
<dbReference type="Proteomes" id="UP001430306">
    <property type="component" value="Unassembled WGS sequence"/>
</dbReference>
<sequence length="368" mass="40120">MPSHSLQLTSLSLKRGSQTVVRDFSLSLLQGEYCVVVGSSGSGKSTLLHGIAGLIAPSTGSVSIQGENVTALAARKRDVALLFQHDTMYPHLTVEQTLRIAVEASPGQRHSSAEVNQRMRWISKSLQLDPAWMSRRPDTLSGGQRRRVALAKTLIRKPVVCLLDEPMAAIDRSATENLLDHLADLSSAPESPTFVHVTHDGDEAMRLADKIVVMDQGTILQTGAPADIYRQPNSVAVALALGSPPCNRLDLEAVLVFCPELGEVLQTIDDKNFNQRFLLVRTEAIRLSSLPDHGTCAAEGIQNGEWCFPVSLVEQRDLGSRMLVRFRCTWDSFSETLTALLSPESASTDFGSECLCRVPISELRVVAH</sequence>
<keyword evidence="9" id="KW-1185">Reference proteome</keyword>
<dbReference type="InterPro" id="IPR027417">
    <property type="entry name" value="P-loop_NTPase"/>
</dbReference>
<evidence type="ECO:0000313" key="9">
    <source>
        <dbReference type="Proteomes" id="UP001430306"/>
    </source>
</evidence>
<dbReference type="InterPro" id="IPR017871">
    <property type="entry name" value="ABC_transporter-like_CS"/>
</dbReference>
<evidence type="ECO:0000256" key="3">
    <source>
        <dbReference type="ARBA" id="ARBA00022741"/>
    </source>
</evidence>
<keyword evidence="6" id="KW-0472">Membrane</keyword>
<dbReference type="Gene3D" id="3.40.50.300">
    <property type="entry name" value="P-loop containing nucleotide triphosphate hydrolases"/>
    <property type="match status" value="1"/>
</dbReference>
<organism evidence="8 9">
    <name type="scientific">Rhodopirellula halodulae</name>
    <dbReference type="NCBI Taxonomy" id="2894198"/>
    <lineage>
        <taxon>Bacteria</taxon>
        <taxon>Pseudomonadati</taxon>
        <taxon>Planctomycetota</taxon>
        <taxon>Planctomycetia</taxon>
        <taxon>Pirellulales</taxon>
        <taxon>Pirellulaceae</taxon>
        <taxon>Rhodopirellula</taxon>
    </lineage>
</organism>
<dbReference type="InterPro" id="IPR003439">
    <property type="entry name" value="ABC_transporter-like_ATP-bd"/>
</dbReference>
<feature type="domain" description="ABC transporter" evidence="7">
    <location>
        <begin position="6"/>
        <end position="241"/>
    </location>
</feature>